<dbReference type="Proteomes" id="UP000649617">
    <property type="component" value="Unassembled WGS sequence"/>
</dbReference>
<organism evidence="1 2">
    <name type="scientific">Symbiodinium pilosum</name>
    <name type="common">Dinoflagellate</name>
    <dbReference type="NCBI Taxonomy" id="2952"/>
    <lineage>
        <taxon>Eukaryota</taxon>
        <taxon>Sar</taxon>
        <taxon>Alveolata</taxon>
        <taxon>Dinophyceae</taxon>
        <taxon>Suessiales</taxon>
        <taxon>Symbiodiniaceae</taxon>
        <taxon>Symbiodinium</taxon>
    </lineage>
</organism>
<gene>
    <name evidence="1" type="ORF">SPIL2461_LOCUS18363</name>
</gene>
<proteinExistence type="predicted"/>
<reference evidence="1" key="1">
    <citation type="submission" date="2021-02" db="EMBL/GenBank/DDBJ databases">
        <authorList>
            <person name="Dougan E. K."/>
            <person name="Rhodes N."/>
            <person name="Thang M."/>
            <person name="Chan C."/>
        </authorList>
    </citation>
    <scope>NUCLEOTIDE SEQUENCE</scope>
</reference>
<protein>
    <submittedName>
        <fullName evidence="1">Uncharacterized protein</fullName>
    </submittedName>
</protein>
<keyword evidence="2" id="KW-1185">Reference proteome</keyword>
<evidence type="ECO:0000313" key="2">
    <source>
        <dbReference type="Proteomes" id="UP000649617"/>
    </source>
</evidence>
<comment type="caution">
    <text evidence="1">The sequence shown here is derived from an EMBL/GenBank/DDBJ whole genome shotgun (WGS) entry which is preliminary data.</text>
</comment>
<sequence>MRNAWARRSKGAPCCGVHIGSASSATGIPSQLLQIDVLGFSRALAKVRMNSLLEVAFYDGSIGFRVSSGFDRIEMGIWPIHNGESN</sequence>
<dbReference type="EMBL" id="CAJNIZ010043762">
    <property type="protein sequence ID" value="CAE7668313.1"/>
    <property type="molecule type" value="Genomic_DNA"/>
</dbReference>
<accession>A0A812W6I9</accession>
<dbReference type="AlphaFoldDB" id="A0A812W6I9"/>
<evidence type="ECO:0000313" key="1">
    <source>
        <dbReference type="EMBL" id="CAE7668313.1"/>
    </source>
</evidence>
<name>A0A812W6I9_SYMPI</name>